<dbReference type="OrthoDB" id="1144014at2"/>
<accession>A0A4Q9B9F0</accession>
<feature type="chain" id="PRO_5020406521" description="Lipoprotein" evidence="1">
    <location>
        <begin position="21"/>
        <end position="219"/>
    </location>
</feature>
<proteinExistence type="predicted"/>
<dbReference type="RefSeq" id="WP_130923480.1">
    <property type="nucleotide sequence ID" value="NZ_JAANOL010000001.1"/>
</dbReference>
<dbReference type="PROSITE" id="PS51257">
    <property type="entry name" value="PROKAR_LIPOPROTEIN"/>
    <property type="match status" value="1"/>
</dbReference>
<evidence type="ECO:0000256" key="1">
    <source>
        <dbReference type="SAM" id="SignalP"/>
    </source>
</evidence>
<organism evidence="2 3">
    <name type="scientific">Aquirufa antheringensis</name>
    <dbReference type="NCBI Taxonomy" id="2516559"/>
    <lineage>
        <taxon>Bacteria</taxon>
        <taxon>Pseudomonadati</taxon>
        <taxon>Bacteroidota</taxon>
        <taxon>Cytophagia</taxon>
        <taxon>Cytophagales</taxon>
        <taxon>Flectobacillaceae</taxon>
        <taxon>Aquirufa</taxon>
    </lineage>
</organism>
<keyword evidence="1" id="KW-0732">Signal</keyword>
<gene>
    <name evidence="2" type="ORF">EWU20_08415</name>
</gene>
<dbReference type="Proteomes" id="UP000293583">
    <property type="component" value="Unassembled WGS sequence"/>
</dbReference>
<evidence type="ECO:0000313" key="2">
    <source>
        <dbReference type="EMBL" id="TBH71844.1"/>
    </source>
</evidence>
<reference evidence="2 3" key="1">
    <citation type="submission" date="2019-02" db="EMBL/GenBank/DDBJ databases">
        <title>Genome of a new Bacteroidetes strain.</title>
        <authorList>
            <person name="Pitt A."/>
        </authorList>
    </citation>
    <scope>NUCLEOTIDE SEQUENCE [LARGE SCALE GENOMIC DNA]</scope>
    <source>
        <strain evidence="2 3">103A-SOEBACH</strain>
    </source>
</reference>
<keyword evidence="3" id="KW-1185">Reference proteome</keyword>
<dbReference type="AlphaFoldDB" id="A0A4Q9B9F0"/>
<feature type="signal peptide" evidence="1">
    <location>
        <begin position="1"/>
        <end position="20"/>
    </location>
</feature>
<dbReference type="EMBL" id="SEWY01000004">
    <property type="protein sequence ID" value="TBH71844.1"/>
    <property type="molecule type" value="Genomic_DNA"/>
</dbReference>
<evidence type="ECO:0000313" key="3">
    <source>
        <dbReference type="Proteomes" id="UP000293583"/>
    </source>
</evidence>
<protein>
    <recommendedName>
        <fullName evidence="4">Lipoprotein</fullName>
    </recommendedName>
</protein>
<name>A0A4Q9B9F0_9BACT</name>
<sequence length="219" mass="23520">MKKIVLLLSLAVLASCGSNAEVSVPTENLNEVLACLDAKGLIAKYGAKSVILDTAIITGDDTLRGAIIFPGTAKQANVFFHEGKISDVSIQGESSAWKTASGLYLGLPLQEVEKLNSKNFTISGFGWAHGGSVVSWEGGKLAGDSTLTHLVSFRNKRQIISVEEFNKVSGEAEFDVRHPAIQQMNPVLEQITILKPYIPSKEEGKGIAKKIESSQMPVH</sequence>
<evidence type="ECO:0008006" key="4">
    <source>
        <dbReference type="Google" id="ProtNLM"/>
    </source>
</evidence>
<comment type="caution">
    <text evidence="2">The sequence shown here is derived from an EMBL/GenBank/DDBJ whole genome shotgun (WGS) entry which is preliminary data.</text>
</comment>